<feature type="domain" description="Trimeric autotransporter adhesin YadA-like head" evidence="13">
    <location>
        <begin position="1154"/>
        <end position="1179"/>
    </location>
</feature>
<feature type="domain" description="ESPR" evidence="15">
    <location>
        <begin position="1"/>
        <end position="47"/>
    </location>
</feature>
<feature type="domain" description="Trimeric autotransporter adhesin YadA-like stalk" evidence="14">
    <location>
        <begin position="2120"/>
        <end position="2158"/>
    </location>
</feature>
<evidence type="ECO:0000259" key="15">
    <source>
        <dbReference type="Pfam" id="PF13018"/>
    </source>
</evidence>
<evidence type="ECO:0000256" key="11">
    <source>
        <dbReference type="SAM" id="MobiDB-lite"/>
    </source>
</evidence>
<reference evidence="16 17" key="1">
    <citation type="submission" date="2019-09" db="EMBL/GenBank/DDBJ databases">
        <title>Draft genome sequence of Acinetobacter tandoii W4-4-4 isolated from environmental water sample.</title>
        <authorList>
            <person name="Wee S.K."/>
            <person name="Yan B."/>
            <person name="Mustaffa S.B."/>
            <person name="Yap E.P.H."/>
        </authorList>
    </citation>
    <scope>NUCLEOTIDE SEQUENCE [LARGE SCALE GENOMIC DNA]</scope>
    <source>
        <strain evidence="16 17">W4-4-4</strain>
    </source>
</reference>
<keyword evidence="10" id="KW-0998">Cell outer membrane</keyword>
<dbReference type="Pfam" id="PF13018">
    <property type="entry name" value="ESPR"/>
    <property type="match status" value="1"/>
</dbReference>
<evidence type="ECO:0000256" key="3">
    <source>
        <dbReference type="ARBA" id="ARBA00005848"/>
    </source>
</evidence>
<dbReference type="GO" id="GO:0009986">
    <property type="term" value="C:cell surface"/>
    <property type="evidence" value="ECO:0007669"/>
    <property type="project" value="UniProtKB-SubCell"/>
</dbReference>
<dbReference type="InterPro" id="IPR008640">
    <property type="entry name" value="Adhesin_Head_dom"/>
</dbReference>
<feature type="domain" description="Trimeric autotransporter adhesin YadA-like stalk" evidence="14">
    <location>
        <begin position="1220"/>
        <end position="1260"/>
    </location>
</feature>
<evidence type="ECO:0000256" key="8">
    <source>
        <dbReference type="ARBA" id="ARBA00022927"/>
    </source>
</evidence>
<keyword evidence="8" id="KW-0653">Protein transport</keyword>
<feature type="domain" description="Trimeric autotransporter adhesin YadA-like head" evidence="13">
    <location>
        <begin position="657"/>
        <end position="678"/>
    </location>
</feature>
<feature type="domain" description="Trimeric autotransporter adhesin YadA-like stalk" evidence="14">
    <location>
        <begin position="260"/>
        <end position="285"/>
    </location>
</feature>
<evidence type="ECO:0000259" key="13">
    <source>
        <dbReference type="Pfam" id="PF05658"/>
    </source>
</evidence>
<dbReference type="EMBL" id="VXLD01000002">
    <property type="protein sequence ID" value="KAB1857953.1"/>
    <property type="molecule type" value="Genomic_DNA"/>
</dbReference>
<dbReference type="InterPro" id="IPR005594">
    <property type="entry name" value="YadA_C"/>
</dbReference>
<protein>
    <submittedName>
        <fullName evidence="16">Uncharacterized protein</fullName>
    </submittedName>
</protein>
<dbReference type="Pfam" id="PF05658">
    <property type="entry name" value="YadA_head"/>
    <property type="match status" value="14"/>
</dbReference>
<dbReference type="GO" id="GO:0015031">
    <property type="term" value="P:protein transport"/>
    <property type="evidence" value="ECO:0007669"/>
    <property type="project" value="UniProtKB-KW"/>
</dbReference>
<dbReference type="Pfam" id="PF05662">
    <property type="entry name" value="YadA_stalk"/>
    <property type="match status" value="6"/>
</dbReference>
<keyword evidence="5" id="KW-1134">Transmembrane beta strand</keyword>
<feature type="domain" description="Trimeric autotransporter adhesin YadA-like head" evidence="13">
    <location>
        <begin position="520"/>
        <end position="545"/>
    </location>
</feature>
<feature type="domain" description="Trimeric autotransporter adhesin YadA-like head" evidence="13">
    <location>
        <begin position="1125"/>
        <end position="1151"/>
    </location>
</feature>
<evidence type="ECO:0000256" key="2">
    <source>
        <dbReference type="ARBA" id="ARBA00004442"/>
    </source>
</evidence>
<evidence type="ECO:0000256" key="4">
    <source>
        <dbReference type="ARBA" id="ARBA00022448"/>
    </source>
</evidence>
<keyword evidence="9" id="KW-0472">Membrane</keyword>
<dbReference type="Pfam" id="PF03895">
    <property type="entry name" value="YadA_anchor"/>
    <property type="match status" value="1"/>
</dbReference>
<accession>A0A5N4WQC8</accession>
<feature type="region of interest" description="Disordered" evidence="11">
    <location>
        <begin position="544"/>
        <end position="566"/>
    </location>
</feature>
<feature type="domain" description="Trimeric autotransporter adhesin YadA-like head" evidence="13">
    <location>
        <begin position="1000"/>
        <end position="1025"/>
    </location>
</feature>
<comment type="subcellular location">
    <subcellularLocation>
        <location evidence="2">Cell outer membrane</location>
    </subcellularLocation>
    <subcellularLocation>
        <location evidence="1">Cell surface</location>
    </subcellularLocation>
</comment>
<evidence type="ECO:0000256" key="9">
    <source>
        <dbReference type="ARBA" id="ARBA00023136"/>
    </source>
</evidence>
<dbReference type="InterPro" id="IPR024973">
    <property type="entry name" value="ESPR"/>
</dbReference>
<feature type="domain" description="Trimeric autotransporter adhesin YadA-like stalk" evidence="14">
    <location>
        <begin position="726"/>
        <end position="766"/>
    </location>
</feature>
<feature type="domain" description="Trimeric autotransporter adhesin YadA-like stalk" evidence="14">
    <location>
        <begin position="1610"/>
        <end position="1638"/>
    </location>
</feature>
<evidence type="ECO:0000259" key="14">
    <source>
        <dbReference type="Pfam" id="PF05662"/>
    </source>
</evidence>
<dbReference type="Proteomes" id="UP000325788">
    <property type="component" value="Unassembled WGS sequence"/>
</dbReference>
<feature type="domain" description="Trimeric autotransporter adhesin YadA-like head" evidence="13">
    <location>
        <begin position="1074"/>
        <end position="1095"/>
    </location>
</feature>
<feature type="domain" description="Trimeric autotransporter adhesin YadA-like stalk" evidence="14">
    <location>
        <begin position="1992"/>
        <end position="2020"/>
    </location>
</feature>
<gene>
    <name evidence="16" type="ORF">F4W09_04245</name>
</gene>
<name>A0A5N4WQC8_9GAMM</name>
<feature type="domain" description="Trimeric autotransporter adhesin YadA-like head" evidence="13">
    <location>
        <begin position="436"/>
        <end position="459"/>
    </location>
</feature>
<evidence type="ECO:0000256" key="10">
    <source>
        <dbReference type="ARBA" id="ARBA00023237"/>
    </source>
</evidence>
<keyword evidence="4" id="KW-0813">Transport</keyword>
<feature type="domain" description="Trimeric autotransporter adhesin YadA-like head" evidence="13">
    <location>
        <begin position="881"/>
        <end position="907"/>
    </location>
</feature>
<feature type="compositionally biased region" description="Low complexity" evidence="11">
    <location>
        <begin position="544"/>
        <end position="553"/>
    </location>
</feature>
<organism evidence="16 17">
    <name type="scientific">Acinetobacter tandoii</name>
    <dbReference type="NCBI Taxonomy" id="202954"/>
    <lineage>
        <taxon>Bacteria</taxon>
        <taxon>Pseudomonadati</taxon>
        <taxon>Pseudomonadota</taxon>
        <taxon>Gammaproteobacteria</taxon>
        <taxon>Moraxellales</taxon>
        <taxon>Moraxellaceae</taxon>
        <taxon>Acinetobacter</taxon>
    </lineage>
</organism>
<keyword evidence="6" id="KW-0812">Transmembrane</keyword>
<dbReference type="Gene3D" id="2.150.10.10">
    <property type="entry name" value="Serralysin-like metalloprotease, C-terminal"/>
    <property type="match status" value="6"/>
</dbReference>
<dbReference type="RefSeq" id="WP_151504126.1">
    <property type="nucleotide sequence ID" value="NZ_VXLD01000002.1"/>
</dbReference>
<feature type="domain" description="Trimeric autotransporter adhesin YadA-like head" evidence="13">
    <location>
        <begin position="335"/>
        <end position="359"/>
    </location>
</feature>
<feature type="domain" description="Trimeric autotransporter adhesin YadA-like head" evidence="13">
    <location>
        <begin position="1101"/>
        <end position="1123"/>
    </location>
</feature>
<keyword evidence="7" id="KW-0732">Signal</keyword>
<evidence type="ECO:0000256" key="1">
    <source>
        <dbReference type="ARBA" id="ARBA00004241"/>
    </source>
</evidence>
<sequence length="2295" mass="229059">MNKVYKLVWSSILGTWIVVSENSKGKKKSSTNKIIKNAVLMLSLLSSGVVVAQDINDDLNINGNLSVVGDTTLTGTLTSTGDVVANGVSLSTVGSELTQTQNDLTTLDDQVNNTSTGLATKVSQTDFDTLNNQVNDASTGLATKAAQSDLVQTQNNLSTLNNQVNNASTGLASKASITDLNALKNQTWSLQTNGGTATVVKSTDTVNFINGKNIAVTNTGTNISIATVDNPEFNTVKIGNTTNNTTVSSTANGLDLGGDKLTNIADGNIAAGSSDAVTGGQIDDLLFQSGQGIKYFHSNSTLADSEATGLNSVAIGPIAKSIGDSSIAVGHFSNAAGLNSIAVGDTANALNDNSIAFGKETGALGTNSTSIGNGGQARTLTPTYNVSNTQIIAINGIPVTATGTDTSTISEINGVAVSPDQVTQFLSALQNGANMAVGDKSLALGASALAGGPSSVAIGDAVQATGTNANAIGKGANAFGTNANAIGTLASASTNANAIGNSASASGSSSVAIGNQTTSSGTSAIALGNGAKASVSNGVSIGSSAGSGSVSSGTEDRNGHIAIGANSGQNISGNQAISIGVGAGSNSSVNSTSSDYNIALGTAAGANLSGNQNISIGYQSNTDRNATIQNSVAIGSSTTSDSLGVAVGSRANVAQAGVALGYDSIVNGTFGVALGSDALAGQNDVALGAGSIADVNSFGNGYITNASAGVGGYNVVSVGSGNTLRRIINVADGSDLQDAVTVNQIKALQNDIIRVMGATDSSGNPASISSDGTLPLIQVNVIDPSTGNTSKLPTTIQDAFDLLGSGQIGGIVPDAVLYNSDKSVVNLVGTDGTIIRNVKADENDLTSAVNLGQLQNAVAEAGPHYFSVNTTDLNNENNTGAQGTNSLAIGPSASTSSTASNSVALGNSVIAAREQAIAIGSGTGAIGISSIAIGDAAVASGANNIAFGKNSESRGIDTIVIGKGSEADGTKSDYAVVIGSDAEVNTANQGIAIGRQALSQGDNATAIGYQSKASGAQGVALGRFANASAEDSMAYGDNSKASGISSTSIGSDANSTAQDGLAIGSQSKSFAAKATAIGQNAESAGENAIAFGVNSISRARDATAIGNNATSNGINAIALGKQSNANALNSVAIGTSSTALQEDAVAIGNSASVTAKGASVFGKSATASHENAVVLGNNSVSAAYVATPSTTINGKTYNFAGTPTLSSSVSVGDVGSERTIVNVAAGRISRSSTDAINGSQLYQTNQAITDLADTALSFAGDSGTKVDRKLGEQLNVKGGATGVLTDDNIGVVADGTDTLQLKLAKDINLTPQGSLTVGTSKVTDGQVEIRDGVNNSNISTSTQNVITSGANSNTSNASSINLKNATNNVLLSGTTGTLTGLTNKTLTEADFATVGRAATEEQLKLVNDTAQNANKGWNLTTNKNGSSLTNIAPDATVDFSNSDNNFLISNIGADLDLKLAEVVNIGGLPGGATIAINGKNGTITGLSNTSFDPLNYVSGRAATEDQLATPLTFVGDNAGVNVDRRLGQRLSIVGGESVGANLTDNNIGVVADSTDNKLTVKLAKDIKLDSVNARGTVIDSKGLTFVNSSGGAVPNSPSVTVTGINAGTNKITNVAAGDITDSSMDAVNGSQIKQIIDKGFTVSANADTGAKDTIALGENVDFSATDSNIKITNTGSNGITFGLEPVVKIGPATGGNPVTVNGNTGAITGLTNKTTTSGDFATVGRAATEEQLKEIQTGLNNAGFALTAEDGNTVTKTLGESIDVIGADSNISTKVSGGKVQVELSKNIDLTSAGSLTVGKSKVTDGKVELKDGNKTNTSTIDGTLVSDGTNSSLIGAGSINLSNGLFQTQLGPTQIIVGGANPVIVNGSTGTIGGLTNKTFDPNNYVSGQAATEDQLKALSNSIQSANKGWNLNTNGSKSPSLIGAEETVDFSSEKGNIKLNHSGSNVTLELADDVKVDSVTTGDTVINNNGLTIAGGPSVTKNGIDAAGNKVTNVADGSIAQNSKDAVNGGQLHDLIGDGAFQGGDGNTIVNIGGTGATNINDAISSINQKAGQHSTVVSGQNITVTETKNSAGGKEFVVATANDVKFNSVTSNTVTANTVKVGDVTIDQNGINAGNKKITNVAAGEVSSTSKDAVNGSQLNTSNQYITTSLGGGAKYENGQFTAPTYNVNKGTYHNVGDALGALNQADIDLGDRITNLGDRIEQVFYNTNGRIDDVEKKANAGIAAAMAMEGAPFVAGKFTYAAGAAYHGGENAVGVTLRKTADNGRWSFTGGMAAASQGDPSVRIGFSGVID</sequence>
<feature type="domain" description="Trimeric autotransporter adhesin YadA-like head" evidence="13">
    <location>
        <begin position="495"/>
        <end position="516"/>
    </location>
</feature>
<evidence type="ECO:0000313" key="16">
    <source>
        <dbReference type="EMBL" id="KAB1857953.1"/>
    </source>
</evidence>
<feature type="domain" description="Trimeric autotransporter adhesin YadA-like head" evidence="13">
    <location>
        <begin position="1041"/>
        <end position="1067"/>
    </location>
</feature>
<evidence type="ECO:0000256" key="7">
    <source>
        <dbReference type="ARBA" id="ARBA00022729"/>
    </source>
</evidence>
<dbReference type="InterPro" id="IPR011049">
    <property type="entry name" value="Serralysin-like_metalloprot_C"/>
</dbReference>
<dbReference type="Gene3D" id="2.60.40.4050">
    <property type="match status" value="1"/>
</dbReference>
<evidence type="ECO:0000256" key="5">
    <source>
        <dbReference type="ARBA" id="ARBA00022452"/>
    </source>
</evidence>
<evidence type="ECO:0000256" key="6">
    <source>
        <dbReference type="ARBA" id="ARBA00022692"/>
    </source>
</evidence>
<evidence type="ECO:0000313" key="17">
    <source>
        <dbReference type="Proteomes" id="UP000325788"/>
    </source>
</evidence>
<evidence type="ECO:0000259" key="12">
    <source>
        <dbReference type="Pfam" id="PF03895"/>
    </source>
</evidence>
<feature type="domain" description="Trimeric autotransporter adhesin YadA-like head" evidence="13">
    <location>
        <begin position="307"/>
        <end position="333"/>
    </location>
</feature>
<proteinExistence type="inferred from homology"/>
<comment type="caution">
    <text evidence="16">The sequence shown here is derived from an EMBL/GenBank/DDBJ whole genome shotgun (WGS) entry which is preliminary data.</text>
</comment>
<dbReference type="SUPFAM" id="SSF54523">
    <property type="entry name" value="Pili subunits"/>
    <property type="match status" value="1"/>
</dbReference>
<dbReference type="CDD" id="cd12820">
    <property type="entry name" value="LbR_YadA-like"/>
    <property type="match status" value="3"/>
</dbReference>
<dbReference type="GO" id="GO:0009279">
    <property type="term" value="C:cell outer membrane"/>
    <property type="evidence" value="ECO:0007669"/>
    <property type="project" value="UniProtKB-SubCell"/>
</dbReference>
<comment type="similarity">
    <text evidence="3">Belongs to the autotransporter-2 (AT-2) (TC 1.B.40) family.</text>
</comment>
<dbReference type="Gene3D" id="6.20.50.100">
    <property type="match status" value="4"/>
</dbReference>
<feature type="domain" description="Trimeric autotransporter adhesin YadA-like head" evidence="13">
    <location>
        <begin position="925"/>
        <end position="951"/>
    </location>
</feature>
<dbReference type="InterPro" id="IPR045584">
    <property type="entry name" value="Pilin-like"/>
</dbReference>
<dbReference type="Gene3D" id="3.30.1300.30">
    <property type="entry name" value="GSPII I/J protein-like"/>
    <property type="match status" value="1"/>
</dbReference>
<dbReference type="Gene3D" id="6.10.250.2030">
    <property type="match status" value="1"/>
</dbReference>
<feature type="domain" description="Trimeric autotransporter adhesin YadA-like C-terminal membrane anchor" evidence="12">
    <location>
        <begin position="2240"/>
        <end position="2291"/>
    </location>
</feature>
<dbReference type="SUPFAM" id="SSF101967">
    <property type="entry name" value="Adhesin YadA, collagen-binding domain"/>
    <property type="match status" value="7"/>
</dbReference>
<dbReference type="Gene3D" id="1.20.5.170">
    <property type="match status" value="1"/>
</dbReference>
<dbReference type="Gene3D" id="2.20.70.140">
    <property type="match status" value="2"/>
</dbReference>
<dbReference type="InterPro" id="IPR008635">
    <property type="entry name" value="Coiled_stalk_dom"/>
</dbReference>